<feature type="chain" id="PRO_5042600999" description="Outer membrane protein beta-barrel domain-containing protein" evidence="1">
    <location>
        <begin position="20"/>
        <end position="231"/>
    </location>
</feature>
<feature type="signal peptide" evidence="1">
    <location>
        <begin position="1"/>
        <end position="19"/>
    </location>
</feature>
<dbReference type="Proteomes" id="UP001214530">
    <property type="component" value="Chromosome"/>
</dbReference>
<evidence type="ECO:0000256" key="1">
    <source>
        <dbReference type="SAM" id="SignalP"/>
    </source>
</evidence>
<dbReference type="EMBL" id="CP119313">
    <property type="protein sequence ID" value="WEK19652.1"/>
    <property type="molecule type" value="Genomic_DNA"/>
</dbReference>
<gene>
    <name evidence="2" type="ORF">P0Y49_00590</name>
</gene>
<protein>
    <recommendedName>
        <fullName evidence="4">Outer membrane protein beta-barrel domain-containing protein</fullName>
    </recommendedName>
</protein>
<dbReference type="AlphaFoldDB" id="A0AAJ6B691"/>
<evidence type="ECO:0000313" key="2">
    <source>
        <dbReference type="EMBL" id="WEK19652.1"/>
    </source>
</evidence>
<reference evidence="2" key="1">
    <citation type="submission" date="2023-03" db="EMBL/GenBank/DDBJ databases">
        <title>Andean soil-derived lignocellulolytic bacterial consortium as a source of novel taxa and putative plastic-active enzymes.</title>
        <authorList>
            <person name="Diaz-Garcia L."/>
            <person name="Chuvochina M."/>
            <person name="Feuerriegel G."/>
            <person name="Bunk B."/>
            <person name="Sproer C."/>
            <person name="Streit W.R."/>
            <person name="Rodriguez L.M."/>
            <person name="Overmann J."/>
            <person name="Jimenez D.J."/>
        </authorList>
    </citation>
    <scope>NUCLEOTIDE SEQUENCE</scope>
    <source>
        <strain evidence="2">MAG 3858</strain>
    </source>
</reference>
<dbReference type="SUPFAM" id="SSF56925">
    <property type="entry name" value="OMPA-like"/>
    <property type="match status" value="1"/>
</dbReference>
<keyword evidence="1" id="KW-0732">Signal</keyword>
<proteinExistence type="predicted"/>
<sequence>MKKYLLIVLSLLLYNSVFSQSSDDYNYSIAVRGYSLMQMPKVLNQVGGGRFIGTAFQSGMLKFNDKQISYRLSGSYLKKDVSVINNCENCDVANGKMTDYSFKIGFEKNLNFSTIQPYFGFDIGYRYNKFLGTMVSKSLAVARATSIMEPNSVEASKSGFVASPVIGIKINPIPQVTLFAEGSLDFFYSYERQETVADDISSTRTFNKYNKTEFLLTPVSIGIQVNIGSNR</sequence>
<evidence type="ECO:0008006" key="4">
    <source>
        <dbReference type="Google" id="ProtNLM"/>
    </source>
</evidence>
<evidence type="ECO:0000313" key="3">
    <source>
        <dbReference type="Proteomes" id="UP001214530"/>
    </source>
</evidence>
<organism evidence="2 3">
    <name type="scientific">Candidatus Pedobacter colombiensis</name>
    <dbReference type="NCBI Taxonomy" id="3121371"/>
    <lineage>
        <taxon>Bacteria</taxon>
        <taxon>Pseudomonadati</taxon>
        <taxon>Bacteroidota</taxon>
        <taxon>Sphingobacteriia</taxon>
        <taxon>Sphingobacteriales</taxon>
        <taxon>Sphingobacteriaceae</taxon>
        <taxon>Pedobacter</taxon>
    </lineage>
</organism>
<accession>A0AAJ6B691</accession>
<name>A0AAJ6B691_9SPHI</name>
<dbReference type="InterPro" id="IPR011250">
    <property type="entry name" value="OMP/PagP_B-barrel"/>
</dbReference>